<dbReference type="InterPro" id="IPR043597">
    <property type="entry name" value="TPH_dom"/>
</dbReference>
<feature type="coiled-coil region" evidence="2">
    <location>
        <begin position="59"/>
        <end position="90"/>
    </location>
</feature>
<dbReference type="InterPro" id="IPR039986">
    <property type="entry name" value="CFAP210"/>
</dbReference>
<feature type="coiled-coil region" evidence="2">
    <location>
        <begin position="296"/>
        <end position="436"/>
    </location>
</feature>
<evidence type="ECO:0000256" key="2">
    <source>
        <dbReference type="SAM" id="Coils"/>
    </source>
</evidence>
<feature type="domain" description="Trichohyalin-plectin-homology" evidence="3">
    <location>
        <begin position="96"/>
        <end position="443"/>
    </location>
</feature>
<sequence length="466" mass="54636">MAEVVITRSDLQRLKEKVKATPMSDHEARRRHLKALSDNRVSRWPNTLEANRKQKENWKIEKEERIEKERQEIDRREAELQKEMRLLTIQNANKVLYEQTDRMKLLKSRKLLAEVVQEREVQKLEKLQRRKGDVDLELQHHDEMVRQLRLAEDREAQALAKKKAKARAVQADQQEQLEEYKAKYIEGLLEEKAEGERVRARAEADFLEEQARLQESKAKARRVAEEMLRSNADLQARREAQLAAEKREQDDREAHLVEVERMKGARKALEVRRFEAGQERRQRLIDRATARLLAAESHEEARLAQAQLDLQAAEDAREAAKAAKAKRQQQLCADSREVQARLRRERAEARRLQDVAFAQRWREANERTEHEEALERLEVRRQNVAVRDDQLRHAAEKKQARAVERRAQRAADRRVLAASEEDARRFERLVEAEAAEMEAQGMPTKMVRKLVGHKGIDIQPAMGDRV</sequence>
<keyword evidence="1 2" id="KW-0175">Coiled coil</keyword>
<evidence type="ECO:0000313" key="4">
    <source>
        <dbReference type="EMBL" id="CAE0634474.1"/>
    </source>
</evidence>
<gene>
    <name evidence="4" type="ORF">HAKA00212_LOCUS13192</name>
</gene>
<dbReference type="PANTHER" id="PTHR28663">
    <property type="entry name" value="COILED-COIL DOMAIN-CONTAINING PROTEIN 173"/>
    <property type="match status" value="1"/>
</dbReference>
<name>A0A7S3XWQ0_HETAK</name>
<proteinExistence type="predicted"/>
<feature type="coiled-coil region" evidence="2">
    <location>
        <begin position="163"/>
        <end position="237"/>
    </location>
</feature>
<protein>
    <recommendedName>
        <fullName evidence="3">Trichohyalin-plectin-homology domain-containing protein</fullName>
    </recommendedName>
</protein>
<dbReference type="Pfam" id="PF13868">
    <property type="entry name" value="TPH"/>
    <property type="match status" value="1"/>
</dbReference>
<dbReference type="PANTHER" id="PTHR28663:SF1">
    <property type="entry name" value="CILIA- AND FLAGELLA- ASSOCIATED PROTEIN 210"/>
    <property type="match status" value="1"/>
</dbReference>
<dbReference type="EMBL" id="HBIU01028638">
    <property type="protein sequence ID" value="CAE0634474.1"/>
    <property type="molecule type" value="Transcribed_RNA"/>
</dbReference>
<organism evidence="4">
    <name type="scientific">Heterosigma akashiwo</name>
    <name type="common">Chromophytic alga</name>
    <name type="synonym">Heterosigma carterae</name>
    <dbReference type="NCBI Taxonomy" id="2829"/>
    <lineage>
        <taxon>Eukaryota</taxon>
        <taxon>Sar</taxon>
        <taxon>Stramenopiles</taxon>
        <taxon>Ochrophyta</taxon>
        <taxon>Raphidophyceae</taxon>
        <taxon>Chattonellales</taxon>
        <taxon>Chattonellaceae</taxon>
        <taxon>Heterosigma</taxon>
    </lineage>
</organism>
<accession>A0A7S3XWQ0</accession>
<reference evidence="4" key="1">
    <citation type="submission" date="2021-01" db="EMBL/GenBank/DDBJ databases">
        <authorList>
            <person name="Corre E."/>
            <person name="Pelletier E."/>
            <person name="Niang G."/>
            <person name="Scheremetjew M."/>
            <person name="Finn R."/>
            <person name="Kale V."/>
            <person name="Holt S."/>
            <person name="Cochrane G."/>
            <person name="Meng A."/>
            <person name="Brown T."/>
            <person name="Cohen L."/>
        </authorList>
    </citation>
    <scope>NUCLEOTIDE SEQUENCE</scope>
    <source>
        <strain evidence="4">CCMP3107</strain>
    </source>
</reference>
<dbReference type="AlphaFoldDB" id="A0A7S3XWQ0"/>
<evidence type="ECO:0000259" key="3">
    <source>
        <dbReference type="Pfam" id="PF13868"/>
    </source>
</evidence>
<evidence type="ECO:0000256" key="1">
    <source>
        <dbReference type="ARBA" id="ARBA00023054"/>
    </source>
</evidence>